<protein>
    <submittedName>
        <fullName evidence="1">Uncharacterized protein</fullName>
    </submittedName>
</protein>
<dbReference type="Proteomes" id="UP000041254">
    <property type="component" value="Unassembled WGS sequence"/>
</dbReference>
<gene>
    <name evidence="1" type="ORF">Vbra_13547</name>
</gene>
<sequence length="235" mass="26412">MTCRSCHEWLPLSQFASKERARRSPQCVACHDSVESRGGTEDLDLSLRTHLRHRFAAACALGQHGVAKGKEIPTLPKEVVDKVVGFVYTPWIIECLDWIHCTLCSDQFTIHQTSLADHLASKKHTDLLAAVASGSKVPIWRCSADLMRRLRDGLGLTGRFCGPDQVETALALRSVAATRIPRHFFPNAARRKDWCTAEQYAVALSAFETSKEAKARRAMEEKGSVKTRRWQREQQ</sequence>
<evidence type="ECO:0000313" key="1">
    <source>
        <dbReference type="EMBL" id="CEM02238.1"/>
    </source>
</evidence>
<organism evidence="1 2">
    <name type="scientific">Vitrella brassicaformis (strain CCMP3155)</name>
    <dbReference type="NCBI Taxonomy" id="1169540"/>
    <lineage>
        <taxon>Eukaryota</taxon>
        <taxon>Sar</taxon>
        <taxon>Alveolata</taxon>
        <taxon>Colpodellida</taxon>
        <taxon>Vitrellaceae</taxon>
        <taxon>Vitrella</taxon>
    </lineage>
</organism>
<dbReference type="InParanoid" id="A0A0G4EUA9"/>
<proteinExistence type="predicted"/>
<name>A0A0G4EUA9_VITBC</name>
<dbReference type="VEuPathDB" id="CryptoDB:Vbra_13547"/>
<reference evidence="1 2" key="1">
    <citation type="submission" date="2014-11" db="EMBL/GenBank/DDBJ databases">
        <authorList>
            <person name="Zhu J."/>
            <person name="Qi W."/>
            <person name="Song R."/>
        </authorList>
    </citation>
    <scope>NUCLEOTIDE SEQUENCE [LARGE SCALE GENOMIC DNA]</scope>
</reference>
<dbReference type="AlphaFoldDB" id="A0A0G4EUA9"/>
<evidence type="ECO:0000313" key="2">
    <source>
        <dbReference type="Proteomes" id="UP000041254"/>
    </source>
</evidence>
<dbReference type="EMBL" id="CDMY01000321">
    <property type="protein sequence ID" value="CEM02238.1"/>
    <property type="molecule type" value="Genomic_DNA"/>
</dbReference>
<keyword evidence="2" id="KW-1185">Reference proteome</keyword>
<accession>A0A0G4EUA9</accession>